<dbReference type="InterPro" id="IPR015002">
    <property type="entry name" value="T6SS_Tdi1_C"/>
</dbReference>
<protein>
    <submittedName>
        <fullName evidence="2">DUF1851 domain-containing protein</fullName>
    </submittedName>
</protein>
<keyword evidence="3" id="KW-1185">Reference proteome</keyword>
<dbReference type="EMBL" id="JAEHNZ010000003">
    <property type="protein sequence ID" value="MBK0396803.1"/>
    <property type="molecule type" value="Genomic_DNA"/>
</dbReference>
<reference evidence="2 3" key="1">
    <citation type="journal article" date="2021" name="Pathogens">
        <title>Isolation and Characterization of Kingella bonacorsii sp. nov., A Novel Kingella Species Detected in a Stable Periodontitis Subject.</title>
        <authorList>
            <person name="Antezack A."/>
            <person name="Boxberger M."/>
            <person name="Rolland C."/>
            <person name="Monnet-Corti V."/>
            <person name="La Scola B."/>
        </authorList>
    </citation>
    <scope>NUCLEOTIDE SEQUENCE [LARGE SCALE GENOMIC DNA]</scope>
    <source>
        <strain evidence="2 3">Marseille-Q4569</strain>
    </source>
</reference>
<dbReference type="Pfam" id="PF08906">
    <property type="entry name" value="T6SS_Tdi1_C"/>
    <property type="match status" value="1"/>
</dbReference>
<proteinExistence type="predicted"/>
<name>A0ABS1BU68_9NEIS</name>
<comment type="caution">
    <text evidence="2">The sequence shown here is derived from an EMBL/GenBank/DDBJ whole genome shotgun (WGS) entry which is preliminary data.</text>
</comment>
<dbReference type="Proteomes" id="UP000614058">
    <property type="component" value="Unassembled WGS sequence"/>
</dbReference>
<sequence>MIEKGDADFALELFFLVKNPEYLDMEDDKGKPLFQRAVKKFGALAEDEMFSFVPALATGGEPLIGNVDKVDLFVQFDLLRQLVEPRVFDDKDMIAHGWGGKPL</sequence>
<evidence type="ECO:0000313" key="2">
    <source>
        <dbReference type="EMBL" id="MBK0396803.1"/>
    </source>
</evidence>
<feature type="domain" description="T6SS immunity protein Tdi1 C-terminal" evidence="1">
    <location>
        <begin position="10"/>
        <end position="82"/>
    </location>
</feature>
<gene>
    <name evidence="2" type="ORF">JDW22_09520</name>
</gene>
<accession>A0ABS1BU68</accession>
<evidence type="ECO:0000259" key="1">
    <source>
        <dbReference type="Pfam" id="PF08906"/>
    </source>
</evidence>
<dbReference type="RefSeq" id="WP_200522864.1">
    <property type="nucleotide sequence ID" value="NZ_JAEHNZ010000003.1"/>
</dbReference>
<organism evidence="2 3">
    <name type="scientific">Kingella bonacorsii</name>
    <dbReference type="NCBI Taxonomy" id="2796361"/>
    <lineage>
        <taxon>Bacteria</taxon>
        <taxon>Pseudomonadati</taxon>
        <taxon>Pseudomonadota</taxon>
        <taxon>Betaproteobacteria</taxon>
        <taxon>Neisseriales</taxon>
        <taxon>Neisseriaceae</taxon>
        <taxon>Kingella</taxon>
    </lineage>
</organism>
<evidence type="ECO:0000313" key="3">
    <source>
        <dbReference type="Proteomes" id="UP000614058"/>
    </source>
</evidence>